<reference evidence="2 3" key="1">
    <citation type="submission" date="2019-03" db="EMBL/GenBank/DDBJ databases">
        <title>Genomic Encyclopedia of Type Strains, Phase IV (KMG-IV): sequencing the most valuable type-strain genomes for metagenomic binning, comparative biology and taxonomic classification.</title>
        <authorList>
            <person name="Goeker M."/>
        </authorList>
    </citation>
    <scope>NUCLEOTIDE SEQUENCE [LARGE SCALE GENOMIC DNA]</scope>
    <source>
        <strain evidence="2 3">DSM 15969</strain>
    </source>
</reference>
<keyword evidence="1" id="KW-0812">Transmembrane</keyword>
<evidence type="ECO:0000313" key="3">
    <source>
        <dbReference type="Proteomes" id="UP000295063"/>
    </source>
</evidence>
<keyword evidence="3" id="KW-1185">Reference proteome</keyword>
<comment type="caution">
    <text evidence="2">The sequence shown here is derived from an EMBL/GenBank/DDBJ whole genome shotgun (WGS) entry which is preliminary data.</text>
</comment>
<dbReference type="RefSeq" id="WP_165898928.1">
    <property type="nucleotide sequence ID" value="NZ_DAIMLW010000414.1"/>
</dbReference>
<evidence type="ECO:0000313" key="2">
    <source>
        <dbReference type="EMBL" id="TCL35771.1"/>
    </source>
</evidence>
<protein>
    <submittedName>
        <fullName evidence="2">Uncharacterized protein</fullName>
    </submittedName>
</protein>
<organism evidence="2 3">
    <name type="scientific">Anaerospora hongkongensis</name>
    <dbReference type="NCBI Taxonomy" id="244830"/>
    <lineage>
        <taxon>Bacteria</taxon>
        <taxon>Bacillati</taxon>
        <taxon>Bacillota</taxon>
        <taxon>Negativicutes</taxon>
        <taxon>Selenomonadales</taxon>
        <taxon>Sporomusaceae</taxon>
        <taxon>Anaerospora</taxon>
    </lineage>
</organism>
<dbReference type="Proteomes" id="UP000295063">
    <property type="component" value="Unassembled WGS sequence"/>
</dbReference>
<name>A0A4R1PXA4_9FIRM</name>
<keyword evidence="1" id="KW-1133">Transmembrane helix</keyword>
<keyword evidence="1" id="KW-0472">Membrane</keyword>
<accession>A0A4R1PXA4</accession>
<dbReference type="AlphaFoldDB" id="A0A4R1PXA4"/>
<sequence length="50" mass="5675">MDEKLKEKLDEVGSKIDDKVEEKAIEYDIPKWAVWLGGAIAVSVIIKILF</sequence>
<gene>
    <name evidence="2" type="ORF">EV210_11011</name>
</gene>
<dbReference type="EMBL" id="SLUI01000010">
    <property type="protein sequence ID" value="TCL35771.1"/>
    <property type="molecule type" value="Genomic_DNA"/>
</dbReference>
<proteinExistence type="predicted"/>
<feature type="transmembrane region" description="Helical" evidence="1">
    <location>
        <begin position="32"/>
        <end position="49"/>
    </location>
</feature>
<evidence type="ECO:0000256" key="1">
    <source>
        <dbReference type="SAM" id="Phobius"/>
    </source>
</evidence>